<dbReference type="AlphaFoldDB" id="A0A9P3EQ29"/>
<dbReference type="PANTHER" id="PTHR30096">
    <property type="entry name" value="4,5-DOPA DIOXYGENASE EXTRADIOL-LIKE PROTEIN"/>
    <property type="match status" value="1"/>
</dbReference>
<keyword evidence="4" id="KW-0862">Zinc</keyword>
<evidence type="ECO:0000256" key="2">
    <source>
        <dbReference type="ARBA" id="ARBA00007581"/>
    </source>
</evidence>
<dbReference type="SUPFAM" id="SSF53213">
    <property type="entry name" value="LigB-like"/>
    <property type="match status" value="1"/>
</dbReference>
<accession>A0A9P3EQ29</accession>
<dbReference type="Pfam" id="PF02900">
    <property type="entry name" value="LigB"/>
    <property type="match status" value="1"/>
</dbReference>
<evidence type="ECO:0000259" key="6">
    <source>
        <dbReference type="Pfam" id="PF02900"/>
    </source>
</evidence>
<organism evidence="7 8">
    <name type="scientific">Aspergillus pseudoviridinutans</name>
    <dbReference type="NCBI Taxonomy" id="1517512"/>
    <lineage>
        <taxon>Eukaryota</taxon>
        <taxon>Fungi</taxon>
        <taxon>Dikarya</taxon>
        <taxon>Ascomycota</taxon>
        <taxon>Pezizomycotina</taxon>
        <taxon>Eurotiomycetes</taxon>
        <taxon>Eurotiomycetidae</taxon>
        <taxon>Eurotiales</taxon>
        <taxon>Aspergillaceae</taxon>
        <taxon>Aspergillus</taxon>
        <taxon>Aspergillus subgen. Fumigati</taxon>
    </lineage>
</organism>
<comment type="similarity">
    <text evidence="2">Belongs to the DODA-type extradiol aromatic ring-opening dioxygenase family.</text>
</comment>
<dbReference type="RefSeq" id="XP_043152250.1">
    <property type="nucleotide sequence ID" value="XM_043296315.1"/>
</dbReference>
<dbReference type="PIRSF" id="PIRSF006157">
    <property type="entry name" value="Doxgns_DODA"/>
    <property type="match status" value="1"/>
</dbReference>
<dbReference type="GO" id="GO:0008198">
    <property type="term" value="F:ferrous iron binding"/>
    <property type="evidence" value="ECO:0007669"/>
    <property type="project" value="InterPro"/>
</dbReference>
<dbReference type="OrthoDB" id="7396853at2759"/>
<protein>
    <recommendedName>
        <fullName evidence="6">Extradiol ring-cleavage dioxygenase class III enzyme subunit B domain-containing protein</fullName>
    </recommendedName>
</protein>
<evidence type="ECO:0000256" key="1">
    <source>
        <dbReference type="ARBA" id="ARBA00001947"/>
    </source>
</evidence>
<gene>
    <name evidence="7" type="ORF">Asppvi_000002</name>
</gene>
<evidence type="ECO:0000313" key="8">
    <source>
        <dbReference type="Proteomes" id="UP001043456"/>
    </source>
</evidence>
<dbReference type="GO" id="GO:0008270">
    <property type="term" value="F:zinc ion binding"/>
    <property type="evidence" value="ECO:0007669"/>
    <property type="project" value="InterPro"/>
</dbReference>
<evidence type="ECO:0000256" key="5">
    <source>
        <dbReference type="ARBA" id="ARBA00023002"/>
    </source>
</evidence>
<proteinExistence type="inferred from homology"/>
<feature type="domain" description="Extradiol ring-cleavage dioxygenase class III enzyme subunit B" evidence="6">
    <location>
        <begin position="40"/>
        <end position="258"/>
    </location>
</feature>
<dbReference type="InterPro" id="IPR014436">
    <property type="entry name" value="Extradiol_dOase_DODA"/>
</dbReference>
<evidence type="ECO:0000313" key="7">
    <source>
        <dbReference type="EMBL" id="GIJ81503.1"/>
    </source>
</evidence>
<sequence>MTVKVERAPALFISHGGGPFPILNEDHEPWRQIVRSYSTMFDNTKGIIFFTAHWESSQPSISGASDPNIFFDYEDLKDQLPKAAFEIHYEGKGDADLAQRLAKRLQESGFEPVLDKARGWDHGVWIPMMLLRPSGDIPLVQMSVLQGHDEGDSTEKNILVGQALESFRNEGYAIIGSGGSSHNFDEIMKAYMSPGAKVPKGAELFEDFLQSVASISDPIERKSKLSTWRSAPGNEIAHVPGSSEHLMPFMVVSGAGGHGIGKRTDLWDLVGAPVGFYLWK</sequence>
<comment type="cofactor">
    <cofactor evidence="1">
        <name>Zn(2+)</name>
        <dbReference type="ChEBI" id="CHEBI:29105"/>
    </cofactor>
</comment>
<dbReference type="Gene3D" id="3.40.830.10">
    <property type="entry name" value="LigB-like"/>
    <property type="match status" value="1"/>
</dbReference>
<evidence type="ECO:0000256" key="4">
    <source>
        <dbReference type="ARBA" id="ARBA00022833"/>
    </source>
</evidence>
<keyword evidence="5" id="KW-0560">Oxidoreductase</keyword>
<keyword evidence="8" id="KW-1185">Reference proteome</keyword>
<reference evidence="7 8" key="1">
    <citation type="submission" date="2018-10" db="EMBL/GenBank/DDBJ databases">
        <title>Pan-genome distribution and transcriptional activeness of fungal secondary metabolism genes in Aspergillus section Fumigati.</title>
        <authorList>
            <person name="Takahashi H."/>
            <person name="Umemura M."/>
            <person name="Ninomiya A."/>
            <person name="Kusuya Y."/>
            <person name="Urayama S."/>
            <person name="Shimizu M."/>
            <person name="Watanabe A."/>
            <person name="Kamei K."/>
            <person name="Yaguchi T."/>
            <person name="Hagiwara D."/>
        </authorList>
    </citation>
    <scope>NUCLEOTIDE SEQUENCE [LARGE SCALE GENOMIC DNA]</scope>
    <source>
        <strain evidence="7 8">IFM 55266</strain>
    </source>
</reference>
<comment type="caution">
    <text evidence="7">The sequence shown here is derived from an EMBL/GenBank/DDBJ whole genome shotgun (WGS) entry which is preliminary data.</text>
</comment>
<evidence type="ECO:0000256" key="3">
    <source>
        <dbReference type="ARBA" id="ARBA00022723"/>
    </source>
</evidence>
<keyword evidence="3" id="KW-0479">Metal-binding</keyword>
<dbReference type="InterPro" id="IPR004183">
    <property type="entry name" value="Xdiol_dOase_suB"/>
</dbReference>
<dbReference type="Proteomes" id="UP001043456">
    <property type="component" value="Unassembled WGS sequence"/>
</dbReference>
<dbReference type="CDD" id="cd07363">
    <property type="entry name" value="45_DOPA_Dioxygenase"/>
    <property type="match status" value="1"/>
</dbReference>
<name>A0A9P3EQ29_9EURO</name>
<dbReference type="PANTHER" id="PTHR30096:SF0">
    <property type="entry name" value="4,5-DOPA DIOXYGENASE EXTRADIOL-LIKE PROTEIN"/>
    <property type="match status" value="1"/>
</dbReference>
<dbReference type="EMBL" id="BHVY01000001">
    <property type="protein sequence ID" value="GIJ81503.1"/>
    <property type="molecule type" value="Genomic_DNA"/>
</dbReference>
<dbReference type="GeneID" id="66998615"/>
<dbReference type="GO" id="GO:0016702">
    <property type="term" value="F:oxidoreductase activity, acting on single donors with incorporation of molecular oxygen, incorporation of two atoms of oxygen"/>
    <property type="evidence" value="ECO:0007669"/>
    <property type="project" value="UniProtKB-ARBA"/>
</dbReference>